<dbReference type="GO" id="GO:0044715">
    <property type="term" value="F:8-oxo-dGDP phosphatase activity"/>
    <property type="evidence" value="ECO:0007669"/>
    <property type="project" value="TreeGrafter"/>
</dbReference>
<dbReference type="OrthoDB" id="9810648at2"/>
<dbReference type="EMBL" id="VFRQ01000001">
    <property type="protein sequence ID" value="TPE45874.1"/>
    <property type="molecule type" value="Genomic_DNA"/>
</dbReference>
<dbReference type="PROSITE" id="PS51462">
    <property type="entry name" value="NUDIX"/>
    <property type="match status" value="1"/>
</dbReference>
<evidence type="ECO:0000256" key="4">
    <source>
        <dbReference type="ARBA" id="ARBA00022705"/>
    </source>
</evidence>
<evidence type="ECO:0000256" key="1">
    <source>
        <dbReference type="ARBA" id="ARBA00001946"/>
    </source>
</evidence>
<keyword evidence="19" id="KW-1185">Reference proteome</keyword>
<comment type="similarity">
    <text evidence="2">Belongs to the Nudix hydrolase family.</text>
</comment>
<dbReference type="GO" id="GO:0006281">
    <property type="term" value="P:DNA repair"/>
    <property type="evidence" value="ECO:0007669"/>
    <property type="project" value="UniProtKB-KW"/>
</dbReference>
<dbReference type="InterPro" id="IPR000086">
    <property type="entry name" value="NUDIX_hydrolase_dom"/>
</dbReference>
<dbReference type="EC" id="3.6.1.55" evidence="12"/>
<keyword evidence="9" id="KW-0234">DNA repair</keyword>
<keyword evidence="3" id="KW-0515">Mutator protein</keyword>
<dbReference type="GO" id="GO:0008413">
    <property type="term" value="F:8-oxo-7,8-dihydroguanosine triphosphate pyrophosphatase activity"/>
    <property type="evidence" value="ECO:0007669"/>
    <property type="project" value="TreeGrafter"/>
</dbReference>
<evidence type="ECO:0000256" key="13">
    <source>
        <dbReference type="ARBA" id="ARBA00040794"/>
    </source>
</evidence>
<evidence type="ECO:0000256" key="14">
    <source>
        <dbReference type="ARBA" id="ARBA00041592"/>
    </source>
</evidence>
<reference evidence="18 19" key="1">
    <citation type="submission" date="2019-06" db="EMBL/GenBank/DDBJ databases">
        <title>A novel bacterium of genus Pontibacter, isolated from marine sediment.</title>
        <authorList>
            <person name="Huang H."/>
            <person name="Mo K."/>
            <person name="Hu Y."/>
        </authorList>
    </citation>
    <scope>NUCLEOTIDE SEQUENCE [LARGE SCALE GENOMIC DNA]</scope>
    <source>
        <strain evidence="18 19">HB172049</strain>
    </source>
</reference>
<dbReference type="SUPFAM" id="SSF55811">
    <property type="entry name" value="Nudix"/>
    <property type="match status" value="1"/>
</dbReference>
<dbReference type="GO" id="GO:0046872">
    <property type="term" value="F:metal ion binding"/>
    <property type="evidence" value="ECO:0007669"/>
    <property type="project" value="UniProtKB-KW"/>
</dbReference>
<evidence type="ECO:0000256" key="15">
    <source>
        <dbReference type="ARBA" id="ARBA00041979"/>
    </source>
</evidence>
<comment type="catalytic activity">
    <reaction evidence="11">
        <text>8-oxo-GTP + H2O = 8-oxo-GMP + diphosphate + H(+)</text>
        <dbReference type="Rhea" id="RHEA:67616"/>
        <dbReference type="ChEBI" id="CHEBI:15377"/>
        <dbReference type="ChEBI" id="CHEBI:15378"/>
        <dbReference type="ChEBI" id="CHEBI:33019"/>
        <dbReference type="ChEBI" id="CHEBI:143553"/>
        <dbReference type="ChEBI" id="CHEBI:145694"/>
    </reaction>
</comment>
<dbReference type="InterPro" id="IPR029119">
    <property type="entry name" value="MutY_C"/>
</dbReference>
<dbReference type="Proteomes" id="UP000316727">
    <property type="component" value="Unassembled WGS sequence"/>
</dbReference>
<dbReference type="Gene3D" id="3.90.79.10">
    <property type="entry name" value="Nucleoside Triphosphate Pyrophosphohydrolase"/>
    <property type="match status" value="1"/>
</dbReference>
<comment type="cofactor">
    <cofactor evidence="1">
        <name>Mg(2+)</name>
        <dbReference type="ChEBI" id="CHEBI:18420"/>
    </cofactor>
</comment>
<dbReference type="InterPro" id="IPR020476">
    <property type="entry name" value="Nudix_hydrolase"/>
</dbReference>
<evidence type="ECO:0000313" key="19">
    <source>
        <dbReference type="Proteomes" id="UP000316727"/>
    </source>
</evidence>
<evidence type="ECO:0000259" key="17">
    <source>
        <dbReference type="PROSITE" id="PS51462"/>
    </source>
</evidence>
<dbReference type="PANTHER" id="PTHR47707:SF1">
    <property type="entry name" value="NUDIX HYDROLASE FAMILY PROTEIN"/>
    <property type="match status" value="1"/>
</dbReference>
<dbReference type="Pfam" id="PF14815">
    <property type="entry name" value="NUDIX_4"/>
    <property type="match status" value="1"/>
</dbReference>
<dbReference type="CDD" id="cd03425">
    <property type="entry name" value="NUDIX_MutT_NudA_like"/>
    <property type="match status" value="1"/>
</dbReference>
<keyword evidence="4" id="KW-0235">DNA replication</keyword>
<keyword evidence="5" id="KW-0479">Metal-binding</keyword>
<feature type="domain" description="Nudix hydrolase" evidence="17">
    <location>
        <begin position="1"/>
        <end position="125"/>
    </location>
</feature>
<accession>A0A501WCR6</accession>
<dbReference type="PRINTS" id="PR00502">
    <property type="entry name" value="NUDIXFAMILY"/>
</dbReference>
<keyword evidence="6" id="KW-0227">DNA damage</keyword>
<dbReference type="PANTHER" id="PTHR47707">
    <property type="entry name" value="8-OXO-DGTP DIPHOSPHATASE"/>
    <property type="match status" value="1"/>
</dbReference>
<evidence type="ECO:0000256" key="7">
    <source>
        <dbReference type="ARBA" id="ARBA00022801"/>
    </source>
</evidence>
<keyword evidence="7 18" id="KW-0378">Hydrolase</keyword>
<keyword evidence="8" id="KW-0460">Magnesium</keyword>
<dbReference type="GO" id="GO:0044716">
    <property type="term" value="F:8-oxo-GDP phosphatase activity"/>
    <property type="evidence" value="ECO:0007669"/>
    <property type="project" value="TreeGrafter"/>
</dbReference>
<evidence type="ECO:0000256" key="12">
    <source>
        <dbReference type="ARBA" id="ARBA00038905"/>
    </source>
</evidence>
<proteinExistence type="inferred from homology"/>
<sequence length="128" mass="14802">MITVVCALIEHNNRVLIAQRGEKMQQALLWEFPGGKLERGEAETDGLVREIQEELAITVQPYQRLSAVNHNNALQLVPYLCHFRGGIVQLLEHRAYYWVVPEELPKYTWCPADVPVVEEYLQLTKCRD</sequence>
<dbReference type="GO" id="GO:0035539">
    <property type="term" value="F:8-oxo-7,8-dihydrodeoxyguanosine triphosphate pyrophosphatase activity"/>
    <property type="evidence" value="ECO:0007669"/>
    <property type="project" value="UniProtKB-EC"/>
</dbReference>
<protein>
    <recommendedName>
        <fullName evidence="13">8-oxo-dGTP diphosphatase</fullName>
        <ecNumber evidence="12">3.6.1.55</ecNumber>
    </recommendedName>
    <alternativeName>
        <fullName evidence="16">7,8-dihydro-8-oxoguanine-triphosphatase</fullName>
    </alternativeName>
    <alternativeName>
        <fullName evidence="15">Mutator protein MutT</fullName>
    </alternativeName>
    <alternativeName>
        <fullName evidence="14">dGTP pyrophosphohydrolase</fullName>
    </alternativeName>
</protein>
<evidence type="ECO:0000256" key="11">
    <source>
        <dbReference type="ARBA" id="ARBA00036904"/>
    </source>
</evidence>
<dbReference type="AlphaFoldDB" id="A0A501WCR6"/>
<evidence type="ECO:0000256" key="2">
    <source>
        <dbReference type="ARBA" id="ARBA00005582"/>
    </source>
</evidence>
<evidence type="ECO:0000256" key="16">
    <source>
        <dbReference type="ARBA" id="ARBA00042798"/>
    </source>
</evidence>
<dbReference type="InterPro" id="IPR015797">
    <property type="entry name" value="NUDIX_hydrolase-like_dom_sf"/>
</dbReference>
<evidence type="ECO:0000313" key="18">
    <source>
        <dbReference type="EMBL" id="TPE45874.1"/>
    </source>
</evidence>
<evidence type="ECO:0000256" key="10">
    <source>
        <dbReference type="ARBA" id="ARBA00035861"/>
    </source>
</evidence>
<evidence type="ECO:0000256" key="6">
    <source>
        <dbReference type="ARBA" id="ARBA00022763"/>
    </source>
</evidence>
<dbReference type="InterPro" id="IPR047127">
    <property type="entry name" value="MutT-like"/>
</dbReference>
<name>A0A501WCR6_9BACT</name>
<dbReference type="GO" id="GO:0006260">
    <property type="term" value="P:DNA replication"/>
    <property type="evidence" value="ECO:0007669"/>
    <property type="project" value="UniProtKB-KW"/>
</dbReference>
<evidence type="ECO:0000256" key="5">
    <source>
        <dbReference type="ARBA" id="ARBA00022723"/>
    </source>
</evidence>
<comment type="caution">
    <text evidence="18">The sequence shown here is derived from an EMBL/GenBank/DDBJ whole genome shotgun (WGS) entry which is preliminary data.</text>
</comment>
<comment type="catalytic activity">
    <reaction evidence="10">
        <text>8-oxo-dGTP + H2O = 8-oxo-dGMP + diphosphate + H(+)</text>
        <dbReference type="Rhea" id="RHEA:31575"/>
        <dbReference type="ChEBI" id="CHEBI:15377"/>
        <dbReference type="ChEBI" id="CHEBI:15378"/>
        <dbReference type="ChEBI" id="CHEBI:33019"/>
        <dbReference type="ChEBI" id="CHEBI:63224"/>
        <dbReference type="ChEBI" id="CHEBI:77896"/>
        <dbReference type="EC" id="3.6.1.55"/>
    </reaction>
</comment>
<gene>
    <name evidence="18" type="ORF">FJM65_00575</name>
</gene>
<organism evidence="18 19">
    <name type="scientific">Pontibacter mangrovi</name>
    <dbReference type="NCBI Taxonomy" id="2589816"/>
    <lineage>
        <taxon>Bacteria</taxon>
        <taxon>Pseudomonadati</taxon>
        <taxon>Bacteroidota</taxon>
        <taxon>Cytophagia</taxon>
        <taxon>Cytophagales</taxon>
        <taxon>Hymenobacteraceae</taxon>
        <taxon>Pontibacter</taxon>
    </lineage>
</organism>
<evidence type="ECO:0000256" key="8">
    <source>
        <dbReference type="ARBA" id="ARBA00022842"/>
    </source>
</evidence>
<evidence type="ECO:0000256" key="3">
    <source>
        <dbReference type="ARBA" id="ARBA00022457"/>
    </source>
</evidence>
<dbReference type="RefSeq" id="WP_140618285.1">
    <property type="nucleotide sequence ID" value="NZ_VFRQ01000001.1"/>
</dbReference>
<evidence type="ECO:0000256" key="9">
    <source>
        <dbReference type="ARBA" id="ARBA00023204"/>
    </source>
</evidence>